<dbReference type="Pfam" id="PF00015">
    <property type="entry name" value="MCPsignal"/>
    <property type="match status" value="1"/>
</dbReference>
<feature type="transmembrane region" description="Helical" evidence="7">
    <location>
        <begin position="322"/>
        <end position="347"/>
    </location>
</feature>
<accession>A0ABT5VH56</accession>
<organism evidence="10 11">
    <name type="scientific">Alkalihalobacterium chitinilyticum</name>
    <dbReference type="NCBI Taxonomy" id="2980103"/>
    <lineage>
        <taxon>Bacteria</taxon>
        <taxon>Bacillati</taxon>
        <taxon>Bacillota</taxon>
        <taxon>Bacilli</taxon>
        <taxon>Bacillales</taxon>
        <taxon>Bacillaceae</taxon>
        <taxon>Alkalihalobacterium</taxon>
    </lineage>
</organism>
<gene>
    <name evidence="10" type="ORF">N7Z68_15565</name>
</gene>
<dbReference type="InterPro" id="IPR003660">
    <property type="entry name" value="HAMP_dom"/>
</dbReference>
<dbReference type="CDD" id="cd11386">
    <property type="entry name" value="MCP_signal"/>
    <property type="match status" value="1"/>
</dbReference>
<dbReference type="SMART" id="SM00283">
    <property type="entry name" value="MA"/>
    <property type="match status" value="1"/>
</dbReference>
<feature type="domain" description="Methyl-accepting transducer" evidence="8">
    <location>
        <begin position="416"/>
        <end position="652"/>
    </location>
</feature>
<dbReference type="Gene3D" id="6.10.340.10">
    <property type="match status" value="1"/>
</dbReference>
<dbReference type="PANTHER" id="PTHR32089:SF112">
    <property type="entry name" value="LYSOZYME-LIKE PROTEIN-RELATED"/>
    <property type="match status" value="1"/>
</dbReference>
<evidence type="ECO:0000256" key="3">
    <source>
        <dbReference type="ARBA" id="ARBA00023136"/>
    </source>
</evidence>
<evidence type="ECO:0000313" key="11">
    <source>
        <dbReference type="Proteomes" id="UP001148125"/>
    </source>
</evidence>
<evidence type="ECO:0000259" key="9">
    <source>
        <dbReference type="PROSITE" id="PS50885"/>
    </source>
</evidence>
<evidence type="ECO:0000256" key="2">
    <source>
        <dbReference type="ARBA" id="ARBA00022475"/>
    </source>
</evidence>
<keyword evidence="4 6" id="KW-0807">Transducer</keyword>
<keyword evidence="7" id="KW-1133">Transmembrane helix</keyword>
<keyword evidence="7" id="KW-0812">Transmembrane</keyword>
<evidence type="ECO:0000256" key="5">
    <source>
        <dbReference type="ARBA" id="ARBA00029447"/>
    </source>
</evidence>
<keyword evidence="2" id="KW-1003">Cell membrane</keyword>
<comment type="subcellular location">
    <subcellularLocation>
        <location evidence="1">Cell membrane</location>
    </subcellularLocation>
</comment>
<keyword evidence="11" id="KW-1185">Reference proteome</keyword>
<dbReference type="Pfam" id="PF00672">
    <property type="entry name" value="HAMP"/>
    <property type="match status" value="1"/>
</dbReference>
<dbReference type="SUPFAM" id="SSF58104">
    <property type="entry name" value="Methyl-accepting chemotaxis protein (MCP) signaling domain"/>
    <property type="match status" value="1"/>
</dbReference>
<dbReference type="RefSeq" id="WP_275119386.1">
    <property type="nucleotide sequence ID" value="NZ_JAOTPO010000011.1"/>
</dbReference>
<comment type="caution">
    <text evidence="10">The sequence shown here is derived from an EMBL/GenBank/DDBJ whole genome shotgun (WGS) entry which is preliminary data.</text>
</comment>
<evidence type="ECO:0000256" key="1">
    <source>
        <dbReference type="ARBA" id="ARBA00004236"/>
    </source>
</evidence>
<dbReference type="PANTHER" id="PTHR32089">
    <property type="entry name" value="METHYL-ACCEPTING CHEMOTAXIS PROTEIN MCPB"/>
    <property type="match status" value="1"/>
</dbReference>
<comment type="similarity">
    <text evidence="5">Belongs to the methyl-accepting chemotaxis (MCP) protein family.</text>
</comment>
<keyword evidence="3 7" id="KW-0472">Membrane</keyword>
<name>A0ABT5VH56_9BACI</name>
<dbReference type="EMBL" id="JAOTPO010000011">
    <property type="protein sequence ID" value="MDE5414776.1"/>
    <property type="molecule type" value="Genomic_DNA"/>
</dbReference>
<evidence type="ECO:0000256" key="7">
    <source>
        <dbReference type="SAM" id="Phobius"/>
    </source>
</evidence>
<reference evidence="10" key="1">
    <citation type="submission" date="2024-05" db="EMBL/GenBank/DDBJ databases">
        <title>Alkalihalobacillus sp. strain MEB203 novel alkaliphilic bacterium from Lonar Lake, India.</title>
        <authorList>
            <person name="Joshi A."/>
            <person name="Thite S."/>
            <person name="Mengade P."/>
        </authorList>
    </citation>
    <scope>NUCLEOTIDE SEQUENCE</scope>
    <source>
        <strain evidence="10">MEB 203</strain>
    </source>
</reference>
<dbReference type="CDD" id="cd06225">
    <property type="entry name" value="HAMP"/>
    <property type="match status" value="1"/>
</dbReference>
<dbReference type="Proteomes" id="UP001148125">
    <property type="component" value="Unassembled WGS sequence"/>
</dbReference>
<dbReference type="PROSITE" id="PS50885">
    <property type="entry name" value="HAMP"/>
    <property type="match status" value="1"/>
</dbReference>
<feature type="domain" description="HAMP" evidence="9">
    <location>
        <begin position="351"/>
        <end position="397"/>
    </location>
</feature>
<dbReference type="Gene3D" id="1.10.287.950">
    <property type="entry name" value="Methyl-accepting chemotaxis protein"/>
    <property type="match status" value="1"/>
</dbReference>
<evidence type="ECO:0000313" key="10">
    <source>
        <dbReference type="EMBL" id="MDE5414776.1"/>
    </source>
</evidence>
<dbReference type="InterPro" id="IPR004089">
    <property type="entry name" value="MCPsignal_dom"/>
</dbReference>
<dbReference type="PROSITE" id="PS50111">
    <property type="entry name" value="CHEMOTAXIS_TRANSDUC_2"/>
    <property type="match status" value="1"/>
</dbReference>
<proteinExistence type="inferred from homology"/>
<sequence>MRNFFGLGIHLMNKLSYIKKFSLILLLFLVPLLVVLFFLIDDANDRVSFAEKEREGIEYISELSQFVQLVQQHRGLSVTYLQGGTHVKEDIVQRQESITAIIQNIDQINERLGKGLLVEQQWDDIIQGWNQVSSNVYSYSAEEAISVHSKYIRELVDFQMYIATTSNLILDTDMANSFLVSSLLEDLPNMAEYMGMSRAVGTAIVNNKEMSDQERLDLLFNIKTMENYLNSTSRKLEFAFTASPEVETQLAAEYREAQLAAEKSIHLIEEQILNASSIRVDTSTFFSTITESLDNVYVLMNKGMVVIDNRLDQQISELKLRVATVIAISIFVTLLIIYFFVSFYFGVRNTITHIKEKMEQFANGDLTAITNLETKDESRQIGEAFNKMASEFQEIILSNKEISEQIAASSEELTASIDQTTEAVKQVATVIEEVANGAETQVSSATESALASEEMAEGIQKIAEASGTVSDLSTKTTEKAKAGSIAVNESVNQFNIIKDFVGNVSQVINDLSNHSKEIGNITNLINGVAEQTNLLALNAAIEAARAGEHGKGFAVVANEVRKLAEETKNSTSQISKIILQVQDLTSHAVEVMEEGTSQVEAGTRVIESLGLDFSEIMSSIDEVSNQIHDVSAVSQQLSANSEEVAATMSELSKIAQESSMNTQNVAASTEEQLATMEEINASATELSQVAQQLNDMINRFRL</sequence>
<protein>
    <submittedName>
        <fullName evidence="10">Methyl-accepting chemotaxis protein</fullName>
    </submittedName>
</protein>
<feature type="transmembrane region" description="Helical" evidence="7">
    <location>
        <begin position="21"/>
        <end position="40"/>
    </location>
</feature>
<evidence type="ECO:0000256" key="4">
    <source>
        <dbReference type="ARBA" id="ARBA00023224"/>
    </source>
</evidence>
<evidence type="ECO:0000256" key="6">
    <source>
        <dbReference type="PROSITE-ProRule" id="PRU00284"/>
    </source>
</evidence>
<evidence type="ECO:0000259" key="8">
    <source>
        <dbReference type="PROSITE" id="PS50111"/>
    </source>
</evidence>